<reference evidence="9" key="1">
    <citation type="submission" date="2022-07" db="EMBL/GenBank/DDBJ databases">
        <title>Genome Sequence of Physisporinus lineatus.</title>
        <authorList>
            <person name="Buettner E."/>
        </authorList>
    </citation>
    <scope>NUCLEOTIDE SEQUENCE</scope>
    <source>
        <strain evidence="9">VT162</strain>
    </source>
</reference>
<proteinExistence type="predicted"/>
<dbReference type="GO" id="GO:0005634">
    <property type="term" value="C:nucleus"/>
    <property type="evidence" value="ECO:0007669"/>
    <property type="project" value="UniProtKB-SubCell"/>
</dbReference>
<evidence type="ECO:0000313" key="9">
    <source>
        <dbReference type="EMBL" id="KAJ3482398.1"/>
    </source>
</evidence>
<protein>
    <recommendedName>
        <fullName evidence="8">Homeobox domain-containing protein</fullName>
    </recommendedName>
</protein>
<keyword evidence="4 5" id="KW-0539">Nucleus</keyword>
<dbReference type="GO" id="GO:0000978">
    <property type="term" value="F:RNA polymerase II cis-regulatory region sequence-specific DNA binding"/>
    <property type="evidence" value="ECO:0007669"/>
    <property type="project" value="TreeGrafter"/>
</dbReference>
<dbReference type="PANTHER" id="PTHR24324:SF5">
    <property type="entry name" value="HEMATOPOIETICALLY-EXPRESSED HOMEOBOX PROTEIN HHEX"/>
    <property type="match status" value="1"/>
</dbReference>
<keyword evidence="3 5" id="KW-0371">Homeobox</keyword>
<dbReference type="InterPro" id="IPR001356">
    <property type="entry name" value="HD"/>
</dbReference>
<dbReference type="SMART" id="SM00389">
    <property type="entry name" value="HOX"/>
    <property type="match status" value="1"/>
</dbReference>
<dbReference type="Pfam" id="PF00046">
    <property type="entry name" value="Homeodomain"/>
    <property type="match status" value="1"/>
</dbReference>
<comment type="caution">
    <text evidence="9">The sequence shown here is derived from an EMBL/GenBank/DDBJ whole genome shotgun (WGS) entry which is preliminary data.</text>
</comment>
<sequence>MAKKPSSRKSRTPHATGQVTREIMGSRKKRVRMTAAQLRVLLPMFALEPNPTQETREELATQLNIPYLKVDTWFRNRRSKVGRLFYEEIENKAPKEVVINETPLIGRGSNTLCGKCQEIGYGEDDELREAAELLLGFAQRGVIFGSKDKLGMITSTSTDGR</sequence>
<evidence type="ECO:0000256" key="7">
    <source>
        <dbReference type="SAM" id="MobiDB-lite"/>
    </source>
</evidence>
<evidence type="ECO:0000313" key="10">
    <source>
        <dbReference type="Proteomes" id="UP001212997"/>
    </source>
</evidence>
<feature type="region of interest" description="Disordered" evidence="7">
    <location>
        <begin position="1"/>
        <end position="27"/>
    </location>
</feature>
<dbReference type="GO" id="GO:0030154">
    <property type="term" value="P:cell differentiation"/>
    <property type="evidence" value="ECO:0007669"/>
    <property type="project" value="TreeGrafter"/>
</dbReference>
<dbReference type="PROSITE" id="PS50071">
    <property type="entry name" value="HOMEOBOX_2"/>
    <property type="match status" value="1"/>
</dbReference>
<evidence type="ECO:0000256" key="2">
    <source>
        <dbReference type="ARBA" id="ARBA00023125"/>
    </source>
</evidence>
<dbReference type="Gene3D" id="1.10.10.60">
    <property type="entry name" value="Homeodomain-like"/>
    <property type="match status" value="1"/>
</dbReference>
<evidence type="ECO:0000256" key="3">
    <source>
        <dbReference type="ARBA" id="ARBA00023155"/>
    </source>
</evidence>
<evidence type="ECO:0000256" key="4">
    <source>
        <dbReference type="ARBA" id="ARBA00023242"/>
    </source>
</evidence>
<dbReference type="InterPro" id="IPR051000">
    <property type="entry name" value="Homeobox_DNA-bind_prot"/>
</dbReference>
<keyword evidence="2 5" id="KW-0238">DNA-binding</keyword>
<evidence type="ECO:0000256" key="6">
    <source>
        <dbReference type="RuleBase" id="RU000682"/>
    </source>
</evidence>
<evidence type="ECO:0000259" key="8">
    <source>
        <dbReference type="PROSITE" id="PS50071"/>
    </source>
</evidence>
<dbReference type="EMBL" id="JANAWD010000275">
    <property type="protein sequence ID" value="KAJ3482398.1"/>
    <property type="molecule type" value="Genomic_DNA"/>
</dbReference>
<comment type="subcellular location">
    <subcellularLocation>
        <location evidence="1 5 6">Nucleus</location>
    </subcellularLocation>
</comment>
<dbReference type="SUPFAM" id="SSF46689">
    <property type="entry name" value="Homeodomain-like"/>
    <property type="match status" value="1"/>
</dbReference>
<evidence type="ECO:0000256" key="5">
    <source>
        <dbReference type="PROSITE-ProRule" id="PRU00108"/>
    </source>
</evidence>
<feature type="domain" description="Homeobox" evidence="8">
    <location>
        <begin position="24"/>
        <end position="84"/>
    </location>
</feature>
<gene>
    <name evidence="9" type="ORF">NLI96_g7011</name>
</gene>
<feature type="DNA-binding region" description="Homeobox" evidence="5">
    <location>
        <begin position="26"/>
        <end position="85"/>
    </location>
</feature>
<dbReference type="InterPro" id="IPR009057">
    <property type="entry name" value="Homeodomain-like_sf"/>
</dbReference>
<accession>A0AAD5UZX0</accession>
<name>A0AAD5UZX0_9APHY</name>
<dbReference type="CDD" id="cd00086">
    <property type="entry name" value="homeodomain"/>
    <property type="match status" value="1"/>
</dbReference>
<dbReference type="PANTHER" id="PTHR24324">
    <property type="entry name" value="HOMEOBOX PROTEIN HHEX"/>
    <property type="match status" value="1"/>
</dbReference>
<dbReference type="Proteomes" id="UP001212997">
    <property type="component" value="Unassembled WGS sequence"/>
</dbReference>
<dbReference type="GO" id="GO:0006357">
    <property type="term" value="P:regulation of transcription by RNA polymerase II"/>
    <property type="evidence" value="ECO:0007669"/>
    <property type="project" value="TreeGrafter"/>
</dbReference>
<feature type="compositionally biased region" description="Basic residues" evidence="7">
    <location>
        <begin position="1"/>
        <end position="12"/>
    </location>
</feature>
<dbReference type="AlphaFoldDB" id="A0AAD5UZX0"/>
<keyword evidence="10" id="KW-1185">Reference proteome</keyword>
<evidence type="ECO:0000256" key="1">
    <source>
        <dbReference type="ARBA" id="ARBA00004123"/>
    </source>
</evidence>
<organism evidence="9 10">
    <name type="scientific">Meripilus lineatus</name>
    <dbReference type="NCBI Taxonomy" id="2056292"/>
    <lineage>
        <taxon>Eukaryota</taxon>
        <taxon>Fungi</taxon>
        <taxon>Dikarya</taxon>
        <taxon>Basidiomycota</taxon>
        <taxon>Agaricomycotina</taxon>
        <taxon>Agaricomycetes</taxon>
        <taxon>Polyporales</taxon>
        <taxon>Meripilaceae</taxon>
        <taxon>Meripilus</taxon>
    </lineage>
</organism>